<evidence type="ECO:0000256" key="2">
    <source>
        <dbReference type="ARBA" id="ARBA00022803"/>
    </source>
</evidence>
<dbReference type="InterPro" id="IPR011990">
    <property type="entry name" value="TPR-like_helical_dom_sf"/>
</dbReference>
<evidence type="ECO:0000256" key="1">
    <source>
        <dbReference type="ARBA" id="ARBA00022737"/>
    </source>
</evidence>
<dbReference type="InterPro" id="IPR019734">
    <property type="entry name" value="TPR_rpt"/>
</dbReference>
<protein>
    <submittedName>
        <fullName evidence="6">Tetratricopeptide repeat protein</fullName>
    </submittedName>
</protein>
<feature type="repeat" description="TPR" evidence="3">
    <location>
        <begin position="713"/>
        <end position="746"/>
    </location>
</feature>
<dbReference type="Pfam" id="PF00515">
    <property type="entry name" value="TPR_1"/>
    <property type="match status" value="5"/>
</dbReference>
<dbReference type="InterPro" id="IPR027417">
    <property type="entry name" value="P-loop_NTPase"/>
</dbReference>
<sequence length="1197" mass="134883">MDAAAWSGSAFAMFTKGGETVTARGISRQELIRRRRRDGFVGRQGELTVFTDVLGQPPAAATPFFFHIHGPAGVGKSTLVHRMQSEARERQAVTGYLDESVADVVEAMEAISTQCSQQGMVLKNFDKALAVYRQRRHEADAAASSTPGTQPTNGEPDAGPATTVQAPSPGSLIASQLGMVGLGMLPGVGAFAGAVDPHQVAAGADRMKAILSTRFRSHDDIQLVISPLKVLTPVFLQDLAEVAQRRPWVVLFLDTYERTGPLLDVWLRDILISDRYGEMPANVLVVLAGQNRLDTRTWADCLDLVADLPLEVFTEAEARRFLASKDITDERTVEVILRLSGRLPVLLSTLAEARPANAEDVGDPSGTAVERFLKWETDSARRAAALACALPQELDEDIFRTTVGAEAADLFGWLRALPFVTDRAGRCRYHDVVRDTMLRLQRQQSPARWKEQHTQLADAFRSHRAQLEEGVPPENDWWESQEWRSLRLQETYHRLCADPHTALSQTLRELLDAYDHGAATLRRWVQALLQVGQDTDAREVLSWGQLLLTALDDEQDPESAALSLLAAGAHLDSDGRAFAHLLRARNYRNADQHEDALIQYNNAITLNSESSRAHYGRGLTYRLMSRHEEALADFDRATELDPQDGSIFEERGVVYFLMGRHEEAVTDLNRAVEIDPQDSSHVAQRGVIYRLIGRHEEALTDLNRATDLKPDYGWAITHRGSTYRLMERYEEALIDFNRAIELDPQDPWNFAERGVAYRLMERYEEALIDFNRAIELDPQADWIFAQRGVTYRLMERYEEALIDFNRAIEIDPQADWIFAQRGVTYRLMERYEEALTDLNRATDLKPNYGWAITQRGVIYRLMGRHEEAVADFNRAVELDPQDSSHVAERGVLHRWTGRHEEALTDFDRAIELDSDFEWAISQRGVLYRLMGRHEEALIDLNRAIELGPQDSSHVAERGVLYRLMGRYEEALGDLNRATDLKPDYGWAISNRGTTYQLMERYEEALGDLNRAVELAPQDSSHVAERGVLHRLMGRHEEAVADLNRAIEIDSDYEWAISNRGTSYRLMGRYEEALGDLNRAIELAPQDGWNFYQKGLVLHLTGDPDWQVPLGRATEIFSIDAANAGPRAVNARGNLFIVCCAMSRWDDADRRLTEFLNSSLSKDDLQEAIADLEELKCVIPSLGASMSVFQNRLQDGHT</sequence>
<feature type="repeat" description="TPR" evidence="3">
    <location>
        <begin position="781"/>
        <end position="814"/>
    </location>
</feature>
<feature type="repeat" description="TPR" evidence="3">
    <location>
        <begin position="611"/>
        <end position="644"/>
    </location>
</feature>
<feature type="repeat" description="TPR" evidence="3">
    <location>
        <begin position="815"/>
        <end position="848"/>
    </location>
</feature>
<keyword evidence="2 3" id="KW-0802">TPR repeat</keyword>
<dbReference type="SUPFAM" id="SSF48452">
    <property type="entry name" value="TPR-like"/>
    <property type="match status" value="2"/>
</dbReference>
<evidence type="ECO:0000256" key="3">
    <source>
        <dbReference type="PROSITE-ProRule" id="PRU00339"/>
    </source>
</evidence>
<feature type="repeat" description="TPR" evidence="3">
    <location>
        <begin position="883"/>
        <end position="916"/>
    </location>
</feature>
<feature type="repeat" description="TPR" evidence="3">
    <location>
        <begin position="1019"/>
        <end position="1052"/>
    </location>
</feature>
<dbReference type="InterPro" id="IPR041664">
    <property type="entry name" value="AAA_16"/>
</dbReference>
<name>A0ABZ1HJ84_STRPH</name>
<feature type="repeat" description="TPR" evidence="3">
    <location>
        <begin position="985"/>
        <end position="1018"/>
    </location>
</feature>
<reference evidence="6 7" key="1">
    <citation type="submission" date="2022-10" db="EMBL/GenBank/DDBJ databases">
        <title>The complete genomes of actinobacterial strains from the NBC collection.</title>
        <authorList>
            <person name="Joergensen T.S."/>
            <person name="Alvarez Arevalo M."/>
            <person name="Sterndorff E.B."/>
            <person name="Faurdal D."/>
            <person name="Vuksanovic O."/>
            <person name="Mourched A.-S."/>
            <person name="Charusanti P."/>
            <person name="Shaw S."/>
            <person name="Blin K."/>
            <person name="Weber T."/>
        </authorList>
    </citation>
    <scope>NUCLEOTIDE SEQUENCE [LARGE SCALE GENOMIC DNA]</scope>
    <source>
        <strain evidence="6 7">NBC 01752</strain>
    </source>
</reference>
<dbReference type="InterPro" id="IPR050498">
    <property type="entry name" value="Ycf3"/>
</dbReference>
<feature type="compositionally biased region" description="Polar residues" evidence="4">
    <location>
        <begin position="143"/>
        <end position="153"/>
    </location>
</feature>
<evidence type="ECO:0000256" key="4">
    <source>
        <dbReference type="SAM" id="MobiDB-lite"/>
    </source>
</evidence>
<feature type="repeat" description="TPR" evidence="3">
    <location>
        <begin position="917"/>
        <end position="950"/>
    </location>
</feature>
<feature type="region of interest" description="Disordered" evidence="4">
    <location>
        <begin position="136"/>
        <end position="167"/>
    </location>
</feature>
<accession>A0ABZ1HJ84</accession>
<dbReference type="Pfam" id="PF13181">
    <property type="entry name" value="TPR_8"/>
    <property type="match status" value="4"/>
</dbReference>
<dbReference type="Pfam" id="PF13432">
    <property type="entry name" value="TPR_16"/>
    <property type="match status" value="1"/>
</dbReference>
<evidence type="ECO:0000313" key="6">
    <source>
        <dbReference type="EMBL" id="WSD18275.1"/>
    </source>
</evidence>
<dbReference type="SUPFAM" id="SSF52540">
    <property type="entry name" value="P-loop containing nucleoside triphosphate hydrolases"/>
    <property type="match status" value="1"/>
</dbReference>
<dbReference type="Pfam" id="PF13424">
    <property type="entry name" value="TPR_12"/>
    <property type="match status" value="1"/>
</dbReference>
<keyword evidence="7" id="KW-1185">Reference proteome</keyword>
<feature type="repeat" description="TPR" evidence="3">
    <location>
        <begin position="747"/>
        <end position="780"/>
    </location>
</feature>
<dbReference type="Proteomes" id="UP001340816">
    <property type="component" value="Chromosome"/>
</dbReference>
<organism evidence="6 7">
    <name type="scientific">Streptomyces phaeochromogenes</name>
    <dbReference type="NCBI Taxonomy" id="1923"/>
    <lineage>
        <taxon>Bacteria</taxon>
        <taxon>Bacillati</taxon>
        <taxon>Actinomycetota</taxon>
        <taxon>Actinomycetes</taxon>
        <taxon>Kitasatosporales</taxon>
        <taxon>Streptomycetaceae</taxon>
        <taxon>Streptomyces</taxon>
        <taxon>Streptomyces phaeochromogenes group</taxon>
    </lineage>
</organism>
<dbReference type="PROSITE" id="PS50293">
    <property type="entry name" value="TPR_REGION"/>
    <property type="match status" value="4"/>
</dbReference>
<dbReference type="PROSITE" id="PS50005">
    <property type="entry name" value="TPR"/>
    <property type="match status" value="14"/>
</dbReference>
<dbReference type="PANTHER" id="PTHR44858">
    <property type="entry name" value="TETRATRICOPEPTIDE REPEAT PROTEIN 6"/>
    <property type="match status" value="1"/>
</dbReference>
<feature type="repeat" description="TPR" evidence="3">
    <location>
        <begin position="849"/>
        <end position="882"/>
    </location>
</feature>
<feature type="repeat" description="TPR" evidence="3">
    <location>
        <begin position="679"/>
        <end position="712"/>
    </location>
</feature>
<feature type="repeat" description="TPR" evidence="3">
    <location>
        <begin position="645"/>
        <end position="678"/>
    </location>
</feature>
<feature type="repeat" description="TPR" evidence="3">
    <location>
        <begin position="1053"/>
        <end position="1086"/>
    </location>
</feature>
<feature type="domain" description="Orc1-like AAA ATPase" evidence="5">
    <location>
        <begin position="40"/>
        <end position="111"/>
    </location>
</feature>
<dbReference type="Pfam" id="PF13191">
    <property type="entry name" value="AAA_16"/>
    <property type="match status" value="1"/>
</dbReference>
<evidence type="ECO:0000259" key="5">
    <source>
        <dbReference type="Pfam" id="PF13191"/>
    </source>
</evidence>
<evidence type="ECO:0000313" key="7">
    <source>
        <dbReference type="Proteomes" id="UP001340816"/>
    </source>
</evidence>
<dbReference type="RefSeq" id="WP_326760983.1">
    <property type="nucleotide sequence ID" value="NZ_CP109135.1"/>
</dbReference>
<proteinExistence type="predicted"/>
<gene>
    <name evidence="6" type="ORF">OHB35_36455</name>
</gene>
<dbReference type="Gene3D" id="1.25.40.10">
    <property type="entry name" value="Tetratricopeptide repeat domain"/>
    <property type="match status" value="6"/>
</dbReference>
<dbReference type="SMART" id="SM00028">
    <property type="entry name" value="TPR"/>
    <property type="match status" value="15"/>
</dbReference>
<keyword evidence="1" id="KW-0677">Repeat</keyword>
<dbReference type="PANTHER" id="PTHR44858:SF1">
    <property type="entry name" value="UDP-N-ACETYLGLUCOSAMINE--PEPTIDE N-ACETYLGLUCOSAMINYLTRANSFERASE SPINDLY-RELATED"/>
    <property type="match status" value="1"/>
</dbReference>
<dbReference type="EMBL" id="CP109135">
    <property type="protein sequence ID" value="WSD18275.1"/>
    <property type="molecule type" value="Genomic_DNA"/>
</dbReference>
<feature type="repeat" description="TPR" evidence="3">
    <location>
        <begin position="951"/>
        <end position="984"/>
    </location>
</feature>